<evidence type="ECO:0000256" key="8">
    <source>
        <dbReference type="PROSITE-ProRule" id="PRU00555"/>
    </source>
</evidence>
<dbReference type="GO" id="GO:0046475">
    <property type="term" value="P:glycerophospholipid catabolic process"/>
    <property type="evidence" value="ECO:0007669"/>
    <property type="project" value="TreeGrafter"/>
</dbReference>
<evidence type="ECO:0000256" key="3">
    <source>
        <dbReference type="ARBA" id="ARBA00022729"/>
    </source>
</evidence>
<evidence type="ECO:0000256" key="5">
    <source>
        <dbReference type="ARBA" id="ARBA00022963"/>
    </source>
</evidence>
<name>A0A067PRW1_9AGAM</name>
<dbReference type="PANTHER" id="PTHR10728">
    <property type="entry name" value="CYTOSOLIC PHOSPHOLIPASE A2"/>
    <property type="match status" value="1"/>
</dbReference>
<keyword evidence="7" id="KW-0325">Glycoprotein</keyword>
<dbReference type="GO" id="GO:0004623">
    <property type="term" value="F:phospholipase A2 activity"/>
    <property type="evidence" value="ECO:0007669"/>
    <property type="project" value="TreeGrafter"/>
</dbReference>
<keyword evidence="13" id="KW-1185">Reference proteome</keyword>
<reference evidence="13" key="1">
    <citation type="journal article" date="2014" name="Proc. Natl. Acad. Sci. U.S.A.">
        <title>Extensive sampling of basidiomycete genomes demonstrates inadequacy of the white-rot/brown-rot paradigm for wood decay fungi.</title>
        <authorList>
            <person name="Riley R."/>
            <person name="Salamov A.A."/>
            <person name="Brown D.W."/>
            <person name="Nagy L.G."/>
            <person name="Floudas D."/>
            <person name="Held B.W."/>
            <person name="Levasseur A."/>
            <person name="Lombard V."/>
            <person name="Morin E."/>
            <person name="Otillar R."/>
            <person name="Lindquist E.A."/>
            <person name="Sun H."/>
            <person name="LaButti K.M."/>
            <person name="Schmutz J."/>
            <person name="Jabbour D."/>
            <person name="Luo H."/>
            <person name="Baker S.E."/>
            <person name="Pisabarro A.G."/>
            <person name="Walton J.D."/>
            <person name="Blanchette R.A."/>
            <person name="Henrissat B."/>
            <person name="Martin F."/>
            <person name="Cullen D."/>
            <person name="Hibbett D.S."/>
            <person name="Grigoriev I.V."/>
        </authorList>
    </citation>
    <scope>NUCLEOTIDE SEQUENCE [LARGE SCALE GENOMIC DNA]</scope>
    <source>
        <strain evidence="13">MUCL 33604</strain>
    </source>
</reference>
<sequence>MASHGYAPRTDVPCPATPLARLPRYDFPWGLNTQEASYINNRSSKIIPQAWNEWVGDGSGIGYNIASFRDVLPTVGIALGGVGYRGALYDAGVLSALDARNSSAVAAGTGGLLQVSSYISSTSGGAWLTGSLLFNNWPTITDLVYGNGRDTNGWMLDVPITVPDGFNVFSAKNQIFYDRLLKVAGSKNFYSSLTDVWGLMVGYHFLNQSGRETFFSADLEFGAGQLWSDIPSIPVYQQYQVPYPIVVANSPDLLTFEITPHEFGSWDLNISSLTNLEYSGTTPRLKQSDCVTGLDQASFILGTSSNFFNQYLDVRRNMMKGFSQVDASGLLYISSRFDRNTSEGATDAANWPNPFYMTVPATRWSGTSLPTLGLVDGTSNLESIPMGQLLLSSRNLDVIIAADASSDDPIHQWPNGTSVFYTAQRVSKSSSSVYHKGFPPIPANQGEFVSMGLNLRPTFFGCSLDGSKPPSHVLIIYLPNSPPLNGDDPVTNTDIFKASYSLGHAHLFLDQVHSNAISGFTPNSTSSDQYFGKCLQCALIDSARFKTASIVPRSDICSKCFLQYCYDPANPPSKSWVLDRKLTYVDPDGPSPSLSRRDVMIATPSAVGFALAIGLGFLFVAPLLAIRACTMLIFLALDCTDIEIGRFLWRMLRMPSTWVSYHPTSINMTRSCHRLRMEIHTLSMKPPCCPHPNHCLDSLLKPCLTRVRRCSYRNTKNPIPFMSMTLGDLGGY</sequence>
<dbReference type="PROSITE" id="PS51210">
    <property type="entry name" value="PLA2C"/>
    <property type="match status" value="1"/>
</dbReference>
<evidence type="ECO:0000256" key="2">
    <source>
        <dbReference type="ARBA" id="ARBA00013274"/>
    </source>
</evidence>
<dbReference type="SMART" id="SM00022">
    <property type="entry name" value="PLAc"/>
    <property type="match status" value="1"/>
</dbReference>
<dbReference type="AlphaFoldDB" id="A0A067PRW1"/>
<keyword evidence="10" id="KW-0472">Membrane</keyword>
<evidence type="ECO:0000313" key="12">
    <source>
        <dbReference type="EMBL" id="KDQ57464.1"/>
    </source>
</evidence>
<keyword evidence="10" id="KW-1133">Transmembrane helix</keyword>
<dbReference type="HOGENOM" id="CLU_014602_1_0_1"/>
<dbReference type="Proteomes" id="UP000027265">
    <property type="component" value="Unassembled WGS sequence"/>
</dbReference>
<evidence type="ECO:0000256" key="1">
    <source>
        <dbReference type="ARBA" id="ARBA00008780"/>
    </source>
</evidence>
<dbReference type="PANTHER" id="PTHR10728:SF33">
    <property type="entry name" value="LYSOPHOSPHOLIPASE 1-RELATED"/>
    <property type="match status" value="1"/>
</dbReference>
<dbReference type="OrthoDB" id="4084751at2759"/>
<feature type="domain" description="PLA2c" evidence="11">
    <location>
        <begin position="13"/>
        <end position="571"/>
    </location>
</feature>
<evidence type="ECO:0000256" key="6">
    <source>
        <dbReference type="ARBA" id="ARBA00023098"/>
    </source>
</evidence>
<dbReference type="GO" id="GO:0004622">
    <property type="term" value="F:phosphatidylcholine lysophospholipase activity"/>
    <property type="evidence" value="ECO:0007669"/>
    <property type="project" value="UniProtKB-EC"/>
</dbReference>
<keyword evidence="6 8" id="KW-0443">Lipid metabolism</keyword>
<evidence type="ECO:0000256" key="10">
    <source>
        <dbReference type="SAM" id="Phobius"/>
    </source>
</evidence>
<keyword evidence="3" id="KW-0732">Signal</keyword>
<dbReference type="InterPro" id="IPR002642">
    <property type="entry name" value="LysoPLipase_cat_dom"/>
</dbReference>
<gene>
    <name evidence="12" type="ORF">JAAARDRAFT_130109</name>
</gene>
<evidence type="ECO:0000256" key="9">
    <source>
        <dbReference type="RuleBase" id="RU362103"/>
    </source>
</evidence>
<dbReference type="GO" id="GO:0005829">
    <property type="term" value="C:cytosol"/>
    <property type="evidence" value="ECO:0007669"/>
    <property type="project" value="TreeGrafter"/>
</dbReference>
<dbReference type="EMBL" id="KL197719">
    <property type="protein sequence ID" value="KDQ57464.1"/>
    <property type="molecule type" value="Genomic_DNA"/>
</dbReference>
<keyword evidence="4 8" id="KW-0378">Hydrolase</keyword>
<accession>A0A067PRW1</accession>
<keyword evidence="5 8" id="KW-0442">Lipid degradation</keyword>
<dbReference type="Pfam" id="PF01735">
    <property type="entry name" value="PLA2_B"/>
    <property type="match status" value="1"/>
</dbReference>
<comment type="catalytic activity">
    <reaction evidence="9">
        <text>a 1-acyl-sn-glycero-3-phosphocholine + H2O = sn-glycerol 3-phosphocholine + a fatty acid + H(+)</text>
        <dbReference type="Rhea" id="RHEA:15177"/>
        <dbReference type="ChEBI" id="CHEBI:15377"/>
        <dbReference type="ChEBI" id="CHEBI:15378"/>
        <dbReference type="ChEBI" id="CHEBI:16870"/>
        <dbReference type="ChEBI" id="CHEBI:28868"/>
        <dbReference type="ChEBI" id="CHEBI:58168"/>
        <dbReference type="EC" id="3.1.1.5"/>
    </reaction>
</comment>
<evidence type="ECO:0000313" key="13">
    <source>
        <dbReference type="Proteomes" id="UP000027265"/>
    </source>
</evidence>
<organism evidence="12 13">
    <name type="scientific">Jaapia argillacea MUCL 33604</name>
    <dbReference type="NCBI Taxonomy" id="933084"/>
    <lineage>
        <taxon>Eukaryota</taxon>
        <taxon>Fungi</taxon>
        <taxon>Dikarya</taxon>
        <taxon>Basidiomycota</taxon>
        <taxon>Agaricomycotina</taxon>
        <taxon>Agaricomycetes</taxon>
        <taxon>Agaricomycetidae</taxon>
        <taxon>Jaapiales</taxon>
        <taxon>Jaapiaceae</taxon>
        <taxon>Jaapia</taxon>
    </lineage>
</organism>
<keyword evidence="10" id="KW-0812">Transmembrane</keyword>
<evidence type="ECO:0000256" key="7">
    <source>
        <dbReference type="ARBA" id="ARBA00023180"/>
    </source>
</evidence>
<feature type="transmembrane region" description="Helical" evidence="10">
    <location>
        <begin position="606"/>
        <end position="626"/>
    </location>
</feature>
<evidence type="ECO:0000259" key="11">
    <source>
        <dbReference type="PROSITE" id="PS51210"/>
    </source>
</evidence>
<evidence type="ECO:0000256" key="4">
    <source>
        <dbReference type="ARBA" id="ARBA00022801"/>
    </source>
</evidence>
<dbReference type="SUPFAM" id="SSF52151">
    <property type="entry name" value="FabD/lysophospholipase-like"/>
    <property type="match status" value="1"/>
</dbReference>
<protein>
    <recommendedName>
        <fullName evidence="2 9">Lysophospholipase</fullName>
        <ecNumber evidence="2 9">3.1.1.5</ecNumber>
    </recommendedName>
</protein>
<dbReference type="Gene3D" id="3.40.1090.10">
    <property type="entry name" value="Cytosolic phospholipase A2 catalytic domain"/>
    <property type="match status" value="1"/>
</dbReference>
<dbReference type="STRING" id="933084.A0A067PRW1"/>
<proteinExistence type="inferred from homology"/>
<dbReference type="InParanoid" id="A0A067PRW1"/>
<dbReference type="EC" id="3.1.1.5" evidence="2 9"/>
<dbReference type="InterPro" id="IPR016035">
    <property type="entry name" value="Acyl_Trfase/lysoPLipase"/>
</dbReference>
<comment type="similarity">
    <text evidence="1 9">Belongs to the lysophospholipase family.</text>
</comment>